<dbReference type="RefSeq" id="WP_167991016.1">
    <property type="nucleotide sequence ID" value="NZ_JAATJL010000001.1"/>
</dbReference>
<dbReference type="Proteomes" id="UP000547458">
    <property type="component" value="Unassembled WGS sequence"/>
</dbReference>
<reference evidence="1 2" key="1">
    <citation type="submission" date="2020-03" db="EMBL/GenBank/DDBJ databases">
        <title>Sequencing the genomes of 1000 actinobacteria strains.</title>
        <authorList>
            <person name="Klenk H.-P."/>
        </authorList>
    </citation>
    <scope>NUCLEOTIDE SEQUENCE [LARGE SCALE GENOMIC DNA]</scope>
    <source>
        <strain evidence="1 2">DSM 16403</strain>
    </source>
</reference>
<keyword evidence="2" id="KW-1185">Reference proteome</keyword>
<protein>
    <recommendedName>
        <fullName evidence="3">Lipoprotein</fullName>
    </recommendedName>
</protein>
<evidence type="ECO:0000313" key="2">
    <source>
        <dbReference type="Proteomes" id="UP000547458"/>
    </source>
</evidence>
<sequence length="137" mass="14195">MTTKRSKLTRPRAVVVGLTVLSLTGCGSSADGARDTAAQFQEAIAGGDTEAACGLLAPTTVEELESTSQASCPDALSEVDLEAAGDPAVVEVYGRNAQVKFPDDALFLTESGQDWLVIAAGCTPRGDRPYDCEVKGD</sequence>
<accession>A0A846RL33</accession>
<comment type="caution">
    <text evidence="1">The sequence shown here is derived from an EMBL/GenBank/DDBJ whole genome shotgun (WGS) entry which is preliminary data.</text>
</comment>
<organism evidence="1 2">
    <name type="scientific">Arthrobacter pigmenti</name>
    <dbReference type="NCBI Taxonomy" id="271432"/>
    <lineage>
        <taxon>Bacteria</taxon>
        <taxon>Bacillati</taxon>
        <taxon>Actinomycetota</taxon>
        <taxon>Actinomycetes</taxon>
        <taxon>Micrococcales</taxon>
        <taxon>Micrococcaceae</taxon>
        <taxon>Arthrobacter</taxon>
    </lineage>
</organism>
<evidence type="ECO:0000313" key="1">
    <source>
        <dbReference type="EMBL" id="NJC21362.1"/>
    </source>
</evidence>
<name>A0A846RL33_9MICC</name>
<dbReference type="EMBL" id="JAATJL010000001">
    <property type="protein sequence ID" value="NJC21362.1"/>
    <property type="molecule type" value="Genomic_DNA"/>
</dbReference>
<dbReference type="PROSITE" id="PS51257">
    <property type="entry name" value="PROKAR_LIPOPROTEIN"/>
    <property type="match status" value="1"/>
</dbReference>
<evidence type="ECO:0008006" key="3">
    <source>
        <dbReference type="Google" id="ProtNLM"/>
    </source>
</evidence>
<gene>
    <name evidence="1" type="ORF">BJ994_000438</name>
</gene>
<proteinExistence type="predicted"/>
<dbReference type="AlphaFoldDB" id="A0A846RL33"/>